<evidence type="ECO:0000313" key="3">
    <source>
        <dbReference type="Proteomes" id="UP000595437"/>
    </source>
</evidence>
<name>A0A7T8HKA7_CALRO</name>
<dbReference type="AlphaFoldDB" id="A0A7T8HKA7"/>
<reference evidence="3" key="1">
    <citation type="submission" date="2021-01" db="EMBL/GenBank/DDBJ databases">
        <title>Caligus Genome Assembly.</title>
        <authorList>
            <person name="Gallardo-Escarate C."/>
        </authorList>
    </citation>
    <scope>NUCLEOTIDE SEQUENCE [LARGE SCALE GENOMIC DNA]</scope>
</reference>
<dbReference type="EMBL" id="CP045897">
    <property type="protein sequence ID" value="QQP51649.1"/>
    <property type="molecule type" value="Genomic_DNA"/>
</dbReference>
<protein>
    <submittedName>
        <fullName evidence="2">Uncharacterized protein</fullName>
    </submittedName>
</protein>
<dbReference type="OrthoDB" id="8375652at2759"/>
<accession>A0A7T8HKA7</accession>
<evidence type="ECO:0000313" key="2">
    <source>
        <dbReference type="EMBL" id="QQP51649.1"/>
    </source>
</evidence>
<feature type="region of interest" description="Disordered" evidence="1">
    <location>
        <begin position="1"/>
        <end position="162"/>
    </location>
</feature>
<organism evidence="2 3">
    <name type="scientific">Caligus rogercresseyi</name>
    <name type="common">Sea louse</name>
    <dbReference type="NCBI Taxonomy" id="217165"/>
    <lineage>
        <taxon>Eukaryota</taxon>
        <taxon>Metazoa</taxon>
        <taxon>Ecdysozoa</taxon>
        <taxon>Arthropoda</taxon>
        <taxon>Crustacea</taxon>
        <taxon>Multicrustacea</taxon>
        <taxon>Hexanauplia</taxon>
        <taxon>Copepoda</taxon>
        <taxon>Siphonostomatoida</taxon>
        <taxon>Caligidae</taxon>
        <taxon>Caligus</taxon>
    </lineage>
</organism>
<proteinExistence type="predicted"/>
<sequence>MSPGSTGIRRSGGKSGRSPRGPGSRPPCETDSEEDDDSDGFHLQAKAGIDHCTTCRDHSRPEHHDRVPEDDWEALSQPEKGQNQAARLSPHVGQCTSPHCHRYQGVPDPEGRGTGETVTLLTRPEPVSQVPVPKVEAPAPRGRVWGPRGGYTRRSAGDEEGQ</sequence>
<gene>
    <name evidence="2" type="ORF">FKW44_013074</name>
</gene>
<feature type="compositionally biased region" description="Basic and acidic residues" evidence="1">
    <location>
        <begin position="53"/>
        <end position="69"/>
    </location>
</feature>
<keyword evidence="3" id="KW-1185">Reference proteome</keyword>
<dbReference type="Proteomes" id="UP000595437">
    <property type="component" value="Chromosome 8"/>
</dbReference>
<feature type="compositionally biased region" description="Low complexity" evidence="1">
    <location>
        <begin position="16"/>
        <end position="27"/>
    </location>
</feature>
<evidence type="ECO:0000256" key="1">
    <source>
        <dbReference type="SAM" id="MobiDB-lite"/>
    </source>
</evidence>